<dbReference type="InterPro" id="IPR047217">
    <property type="entry name" value="S49_SppA_67K_type_N"/>
</dbReference>
<feature type="active site" description="Nucleophile" evidence="7">
    <location>
        <position position="409"/>
    </location>
</feature>
<dbReference type="Gene3D" id="6.20.330.10">
    <property type="match status" value="1"/>
</dbReference>
<feature type="transmembrane region" description="Helical" evidence="8">
    <location>
        <begin position="21"/>
        <end position="42"/>
    </location>
</feature>
<evidence type="ECO:0000256" key="8">
    <source>
        <dbReference type="SAM" id="Phobius"/>
    </source>
</evidence>
<evidence type="ECO:0000259" key="9">
    <source>
        <dbReference type="Pfam" id="PF01343"/>
    </source>
</evidence>
<protein>
    <submittedName>
        <fullName evidence="10">Signal peptide peptidase SppA</fullName>
    </submittedName>
</protein>
<dbReference type="PIRSF" id="PIRSF001217">
    <property type="entry name" value="Protease_4_SppA"/>
    <property type="match status" value="1"/>
</dbReference>
<reference evidence="10 11" key="1">
    <citation type="submission" date="2019-11" db="EMBL/GenBank/DDBJ databases">
        <title>P. haliotis isolates from Z. marina roots.</title>
        <authorList>
            <person name="Cohen M."/>
            <person name="Jospin G."/>
            <person name="Eisen J.A."/>
            <person name="Coil D.A."/>
        </authorList>
    </citation>
    <scope>NUCLEOTIDE SEQUENCE [LARGE SCALE GENOMIC DNA]</scope>
    <source>
        <strain evidence="10 11">UCD-MCMsp1aY</strain>
    </source>
</reference>
<accession>A0A6N8F882</accession>
<dbReference type="NCBIfam" id="TIGR00705">
    <property type="entry name" value="SppA_67K"/>
    <property type="match status" value="1"/>
</dbReference>
<keyword evidence="8" id="KW-0812">Transmembrane</keyword>
<keyword evidence="5" id="KW-0720">Serine protease</keyword>
<evidence type="ECO:0000256" key="1">
    <source>
        <dbReference type="ARBA" id="ARBA00004370"/>
    </source>
</evidence>
<dbReference type="PANTHER" id="PTHR33209">
    <property type="entry name" value="PROTEASE 4"/>
    <property type="match status" value="1"/>
</dbReference>
<feature type="active site" description="Proton donor/acceptor" evidence="7">
    <location>
        <position position="209"/>
    </location>
</feature>
<gene>
    <name evidence="10" type="primary">sppA</name>
    <name evidence="10" type="ORF">GNP35_00310</name>
</gene>
<evidence type="ECO:0000256" key="6">
    <source>
        <dbReference type="ARBA" id="ARBA00023136"/>
    </source>
</evidence>
<dbReference type="CDD" id="cd07018">
    <property type="entry name" value="S49_SppA_67K_type"/>
    <property type="match status" value="1"/>
</dbReference>
<evidence type="ECO:0000256" key="2">
    <source>
        <dbReference type="ARBA" id="ARBA00008683"/>
    </source>
</evidence>
<dbReference type="Gene3D" id="3.90.226.10">
    <property type="entry name" value="2-enoyl-CoA Hydratase, Chain A, domain 1"/>
    <property type="match status" value="3"/>
</dbReference>
<comment type="caution">
    <text evidence="10">The sequence shown here is derived from an EMBL/GenBank/DDBJ whole genome shotgun (WGS) entry which is preliminary data.</text>
</comment>
<dbReference type="InterPro" id="IPR002142">
    <property type="entry name" value="Peptidase_S49"/>
</dbReference>
<evidence type="ECO:0000256" key="4">
    <source>
        <dbReference type="ARBA" id="ARBA00022801"/>
    </source>
</evidence>
<name>A0A6N8F882_9GAMM</name>
<dbReference type="Proteomes" id="UP000439994">
    <property type="component" value="Unassembled WGS sequence"/>
</dbReference>
<keyword evidence="11" id="KW-1185">Reference proteome</keyword>
<keyword evidence="3" id="KW-0645">Protease</keyword>
<dbReference type="SUPFAM" id="SSF52096">
    <property type="entry name" value="ClpP/crotonase"/>
    <property type="match status" value="2"/>
</dbReference>
<feature type="domain" description="Peptidase S49" evidence="9">
    <location>
        <begin position="143"/>
        <end position="272"/>
    </location>
</feature>
<dbReference type="GO" id="GO:0016020">
    <property type="term" value="C:membrane"/>
    <property type="evidence" value="ECO:0007669"/>
    <property type="project" value="UniProtKB-SubCell"/>
</dbReference>
<sequence length="622" mass="68873">MSTNKNWFFDLIRACWGVLNFTRKAVLNIIFIFIAIAIFAGLSSSNTEKPIIFAENSILELKLVGDIVEEKAVVDPYAEVMNDALGGADSRKELLLTDILNAIDFAAKDNKISMLKLDVHGLQNAGLSKLQEVGNALQRFKETSGKPIVAYGDFYTQGQYYLAAHADTVILHPMGSIILDGFGRYNTYYKSALDKLEVNSHIFRVGTFKSAIEPYIRDDMSAEAKEANNQWLNELWNMYKTDVASQRKLENTQFDEKLSAFYEKFKSVDGDFSDLALTNNWIDMVMTHQEFNAYLQQEMNSEDVNYITLNKYLDFVDQSYPILAANKVAVVVASGTIYDGNAKPGEIGGHSTAKLLRDARLDDTVKAIVLRVDSPGGSAFASEIIRNEIEAIKESGKPIVTSMSSLAASGGYWIAASTDKIWASPSTITGSIGIFGMFLTYEETLAKLGVYTDGVGTTELAGLSAARKLPKAMEDILQLSVENGYRQFLNLVATERDMSIKEVDNIAQGRVWSGQTAKALGLVDELGFFDDAIKGAAELASLEDYSVITIQEPVLGFDKIIQQFLGMAKVYAPPLAIETTSQRSNPFTSLVNKMWDDATGWMKFNDPKHMYIYCLECEALTQ</sequence>
<dbReference type="PANTHER" id="PTHR33209:SF1">
    <property type="entry name" value="PEPTIDASE S49 DOMAIN-CONTAINING PROTEIN"/>
    <property type="match status" value="1"/>
</dbReference>
<evidence type="ECO:0000256" key="5">
    <source>
        <dbReference type="ARBA" id="ARBA00022825"/>
    </source>
</evidence>
<evidence type="ECO:0000256" key="3">
    <source>
        <dbReference type="ARBA" id="ARBA00022670"/>
    </source>
</evidence>
<keyword evidence="8" id="KW-1133">Transmembrane helix</keyword>
<organism evidence="10 11">
    <name type="scientific">Psychrosphaera haliotis</name>
    <dbReference type="NCBI Taxonomy" id="555083"/>
    <lineage>
        <taxon>Bacteria</taxon>
        <taxon>Pseudomonadati</taxon>
        <taxon>Pseudomonadota</taxon>
        <taxon>Gammaproteobacteria</taxon>
        <taxon>Alteromonadales</taxon>
        <taxon>Pseudoalteromonadaceae</taxon>
        <taxon>Psychrosphaera</taxon>
    </lineage>
</organism>
<dbReference type="InterPro" id="IPR004635">
    <property type="entry name" value="Pept_S49_SppA"/>
</dbReference>
<proteinExistence type="inferred from homology"/>
<dbReference type="Pfam" id="PF01343">
    <property type="entry name" value="Peptidase_S49"/>
    <property type="match status" value="2"/>
</dbReference>
<dbReference type="InterPro" id="IPR047272">
    <property type="entry name" value="S49_SppA_C"/>
</dbReference>
<dbReference type="GO" id="GO:0006465">
    <property type="term" value="P:signal peptide processing"/>
    <property type="evidence" value="ECO:0007669"/>
    <property type="project" value="InterPro"/>
</dbReference>
<feature type="domain" description="Peptidase S49" evidence="9">
    <location>
        <begin position="392"/>
        <end position="542"/>
    </location>
</feature>
<evidence type="ECO:0000313" key="11">
    <source>
        <dbReference type="Proteomes" id="UP000439994"/>
    </source>
</evidence>
<evidence type="ECO:0000256" key="7">
    <source>
        <dbReference type="PIRSR" id="PIRSR001217-1"/>
    </source>
</evidence>
<keyword evidence="6 8" id="KW-0472">Membrane</keyword>
<comment type="similarity">
    <text evidence="2">Belongs to the peptidase S49 family.</text>
</comment>
<dbReference type="InterPro" id="IPR029045">
    <property type="entry name" value="ClpP/crotonase-like_dom_sf"/>
</dbReference>
<dbReference type="GO" id="GO:0008236">
    <property type="term" value="F:serine-type peptidase activity"/>
    <property type="evidence" value="ECO:0007669"/>
    <property type="project" value="UniProtKB-KW"/>
</dbReference>
<dbReference type="NCBIfam" id="TIGR00706">
    <property type="entry name" value="SppA_dom"/>
    <property type="match status" value="1"/>
</dbReference>
<dbReference type="InterPro" id="IPR004634">
    <property type="entry name" value="Pept_S49_pIV"/>
</dbReference>
<dbReference type="EMBL" id="WOCD01000001">
    <property type="protein sequence ID" value="MUH71072.1"/>
    <property type="molecule type" value="Genomic_DNA"/>
</dbReference>
<dbReference type="AlphaFoldDB" id="A0A6N8F882"/>
<evidence type="ECO:0000313" key="10">
    <source>
        <dbReference type="EMBL" id="MUH71072.1"/>
    </source>
</evidence>
<dbReference type="CDD" id="cd07023">
    <property type="entry name" value="S49_Sppa_N_C"/>
    <property type="match status" value="1"/>
</dbReference>
<keyword evidence="4" id="KW-0378">Hydrolase</keyword>
<comment type="subcellular location">
    <subcellularLocation>
        <location evidence="1">Membrane</location>
    </subcellularLocation>
</comment>